<name>A0ABQ8KF81_9APHY</name>
<comment type="caution">
    <text evidence="1">The sequence shown here is derived from an EMBL/GenBank/DDBJ whole genome shotgun (WGS) entry which is preliminary data.</text>
</comment>
<sequence>MQANVMSEMRALGRALPAFSAPPRHSPSIPASSAWVVQECSLPPTLEHRTFATCSLRNERLLPGTDSLVGLVGACIFHSRVRALCARVSNRIVRQFLVKFIHSTSVPQRPRLRSVGEIFIQVELSCWAWALCMLVTSGGRNSLVSRGAVSICWDFLIPGVAVQVYGDDLAFITGGFYGTLILLNDIVPHHAVRSIPATNMAATMRARPPRTPSCGHLQSGQR</sequence>
<organism evidence="1 2">
    <name type="scientific">Rhodofomes roseus</name>
    <dbReference type="NCBI Taxonomy" id="34475"/>
    <lineage>
        <taxon>Eukaryota</taxon>
        <taxon>Fungi</taxon>
        <taxon>Dikarya</taxon>
        <taxon>Basidiomycota</taxon>
        <taxon>Agaricomycotina</taxon>
        <taxon>Agaricomycetes</taxon>
        <taxon>Polyporales</taxon>
        <taxon>Rhodofomes</taxon>
    </lineage>
</organism>
<gene>
    <name evidence="1" type="ORF">C8Q71DRAFT_80716</name>
</gene>
<reference evidence="1 2" key="1">
    <citation type="journal article" date="2021" name="Environ. Microbiol.">
        <title>Gene family expansions and transcriptome signatures uncover fungal adaptations to wood decay.</title>
        <authorList>
            <person name="Hage H."/>
            <person name="Miyauchi S."/>
            <person name="Viragh M."/>
            <person name="Drula E."/>
            <person name="Min B."/>
            <person name="Chaduli D."/>
            <person name="Navarro D."/>
            <person name="Favel A."/>
            <person name="Norest M."/>
            <person name="Lesage-Meessen L."/>
            <person name="Balint B."/>
            <person name="Merenyi Z."/>
            <person name="de Eugenio L."/>
            <person name="Morin E."/>
            <person name="Martinez A.T."/>
            <person name="Baldrian P."/>
            <person name="Stursova M."/>
            <person name="Martinez M.J."/>
            <person name="Novotny C."/>
            <person name="Magnuson J.K."/>
            <person name="Spatafora J.W."/>
            <person name="Maurice S."/>
            <person name="Pangilinan J."/>
            <person name="Andreopoulos W."/>
            <person name="LaButti K."/>
            <person name="Hundley H."/>
            <person name="Na H."/>
            <person name="Kuo A."/>
            <person name="Barry K."/>
            <person name="Lipzen A."/>
            <person name="Henrissat B."/>
            <person name="Riley R."/>
            <person name="Ahrendt S."/>
            <person name="Nagy L.G."/>
            <person name="Grigoriev I.V."/>
            <person name="Martin F."/>
            <person name="Rosso M.N."/>
        </authorList>
    </citation>
    <scope>NUCLEOTIDE SEQUENCE [LARGE SCALE GENOMIC DNA]</scope>
    <source>
        <strain evidence="1 2">CIRM-BRFM 1785</strain>
    </source>
</reference>
<evidence type="ECO:0000313" key="2">
    <source>
        <dbReference type="Proteomes" id="UP000814176"/>
    </source>
</evidence>
<dbReference type="GeneID" id="72006738"/>
<protein>
    <submittedName>
        <fullName evidence="1">Uncharacterized protein</fullName>
    </submittedName>
</protein>
<dbReference type="RefSeq" id="XP_047778665.1">
    <property type="nucleotide sequence ID" value="XM_047926006.1"/>
</dbReference>
<accession>A0ABQ8KF81</accession>
<keyword evidence="2" id="KW-1185">Reference proteome</keyword>
<dbReference type="Proteomes" id="UP000814176">
    <property type="component" value="Unassembled WGS sequence"/>
</dbReference>
<evidence type="ECO:0000313" key="1">
    <source>
        <dbReference type="EMBL" id="KAH9836380.1"/>
    </source>
</evidence>
<dbReference type="EMBL" id="JADCUA010000011">
    <property type="protein sequence ID" value="KAH9836380.1"/>
    <property type="molecule type" value="Genomic_DNA"/>
</dbReference>
<proteinExistence type="predicted"/>